<evidence type="ECO:0000256" key="2">
    <source>
        <dbReference type="ARBA" id="ARBA00022679"/>
    </source>
</evidence>
<feature type="compositionally biased region" description="Polar residues" evidence="9">
    <location>
        <begin position="804"/>
        <end position="817"/>
    </location>
</feature>
<dbReference type="Gene3D" id="1.10.510.10">
    <property type="entry name" value="Transferase(Phosphotransferase) domain 1"/>
    <property type="match status" value="1"/>
</dbReference>
<feature type="compositionally biased region" description="Low complexity" evidence="9">
    <location>
        <begin position="518"/>
        <end position="536"/>
    </location>
</feature>
<keyword evidence="5 7" id="KW-0067">ATP-binding</keyword>
<feature type="compositionally biased region" description="Low complexity" evidence="9">
    <location>
        <begin position="381"/>
        <end position="398"/>
    </location>
</feature>
<feature type="compositionally biased region" description="Low complexity" evidence="9">
    <location>
        <begin position="318"/>
        <end position="329"/>
    </location>
</feature>
<evidence type="ECO:0000313" key="12">
    <source>
        <dbReference type="Proteomes" id="UP001165080"/>
    </source>
</evidence>
<feature type="domain" description="Protein kinase" evidence="10">
    <location>
        <begin position="1038"/>
        <end position="1302"/>
    </location>
</feature>
<dbReference type="InterPro" id="IPR011009">
    <property type="entry name" value="Kinase-like_dom_sf"/>
</dbReference>
<feature type="compositionally biased region" description="Pro residues" evidence="9">
    <location>
        <begin position="39"/>
        <end position="48"/>
    </location>
</feature>
<evidence type="ECO:0000259" key="10">
    <source>
        <dbReference type="PROSITE" id="PS50011"/>
    </source>
</evidence>
<dbReference type="SUPFAM" id="SSF56112">
    <property type="entry name" value="Protein kinase-like (PK-like)"/>
    <property type="match status" value="1"/>
</dbReference>
<evidence type="ECO:0000256" key="9">
    <source>
        <dbReference type="SAM" id="MobiDB-lite"/>
    </source>
</evidence>
<proteinExistence type="predicted"/>
<feature type="compositionally biased region" description="Low complexity" evidence="9">
    <location>
        <begin position="926"/>
        <end position="943"/>
    </location>
</feature>
<feature type="region of interest" description="Disordered" evidence="9">
    <location>
        <begin position="926"/>
        <end position="1010"/>
    </location>
</feature>
<evidence type="ECO:0000256" key="7">
    <source>
        <dbReference type="PIRSR" id="PIRSR630616-2"/>
    </source>
</evidence>
<feature type="binding site" evidence="7">
    <location>
        <begin position="1115"/>
        <end position="1117"/>
    </location>
    <ligand>
        <name>ATP</name>
        <dbReference type="ChEBI" id="CHEBI:30616"/>
    </ligand>
</feature>
<name>A0A9W6BCD2_9CHLO</name>
<feature type="region of interest" description="Disordered" evidence="9">
    <location>
        <begin position="581"/>
        <end position="602"/>
    </location>
</feature>
<dbReference type="OrthoDB" id="377346at2759"/>
<dbReference type="PROSITE" id="PS50011">
    <property type="entry name" value="PROTEIN_KINASE_DOM"/>
    <property type="match status" value="1"/>
</dbReference>
<evidence type="ECO:0000256" key="8">
    <source>
        <dbReference type="PIRSR" id="PIRSR630616-3"/>
    </source>
</evidence>
<dbReference type="InterPro" id="IPR000719">
    <property type="entry name" value="Prot_kinase_dom"/>
</dbReference>
<evidence type="ECO:0000313" key="11">
    <source>
        <dbReference type="EMBL" id="GLC49569.1"/>
    </source>
</evidence>
<keyword evidence="12" id="KW-1185">Reference proteome</keyword>
<keyword evidence="2" id="KW-0808">Transferase</keyword>
<dbReference type="InterPro" id="IPR008271">
    <property type="entry name" value="Ser/Thr_kinase_AS"/>
</dbReference>
<feature type="region of interest" description="Disordered" evidence="9">
    <location>
        <begin position="518"/>
        <end position="547"/>
    </location>
</feature>
<feature type="compositionally biased region" description="Low complexity" evidence="9">
    <location>
        <begin position="1372"/>
        <end position="1404"/>
    </location>
</feature>
<evidence type="ECO:0000256" key="1">
    <source>
        <dbReference type="ARBA" id="ARBA00022527"/>
    </source>
</evidence>
<feature type="region of interest" description="Disordered" evidence="9">
    <location>
        <begin position="21"/>
        <end position="107"/>
    </location>
</feature>
<dbReference type="Proteomes" id="UP001165080">
    <property type="component" value="Unassembled WGS sequence"/>
</dbReference>
<evidence type="ECO:0000256" key="4">
    <source>
        <dbReference type="ARBA" id="ARBA00022777"/>
    </source>
</evidence>
<keyword evidence="1" id="KW-0723">Serine/threonine-protein kinase</keyword>
<protein>
    <recommendedName>
        <fullName evidence="10">Protein kinase domain-containing protein</fullName>
    </recommendedName>
</protein>
<sequence length="1423" mass="145036">MQSHGKTGESGAVKSLLNLLRFGKKKKTKEKKDVLKTPPTEPVEPPPVGSSSPPIANASTPLEITPASDVINNNQQAASMAKGVDAQPDGLAPRNSEDTQPGDVPSASMQHEKLLAALESTQNMADPQQHSQRMSFNAADFSGVLFAHRTNTQSGTGMVLPPRMAMADSASPGVHIGGATSGCFTSSEAPLQRIVEDGAVRGSYTPYTTTTVAPMHSAAINTAPTDADSSNAPLYSVANNLQDMLFVDYDTLERFQSRGQAADRGLAGATAAAATSGSSVSAGLRRDMTRAPHVPSLLRPQAASRQPRTTPQLGLGSDVPVALPEPAAVADDEGSAERTQAPEAGAGAQQGPGADTGPREAAELAAAAGVAQTSQSAPLVQLQQQRQRQQQQKQQQQQAIPMAALPSRVGELAQVQPAEQDALPGSPPELQLDGAGVQPPPPQGLAVPPEQIPSNLRQHPAEQQLPQSELTRANSAGAQLASHDEPRRVGPSLPGAGTASGSGAAAAAAAAASPDLDAAAAPAPAPDTTAPGAASAHVVGAEQQQQDVPMAGATDASLNVNLRRVPAPKPAAAAVADVCSGPSGRADAARPSPWQAAAPATAAPPPLAHLSADFSSLVAGPALPSYSQQPAPLAESPAPLSRPMKLTTACLSAYTTLYDHGGDQSFQRALQRKMQLVYKWMAASDLTAPPDPRLEVPMESAAAAASDAGGGGGGFDHAAGAGYGNEPAAPVGAAAGSQRAELGGTAGTTVAAAVAQGALGAVGREPPPPPGSRGHTPGPELLAGLKAITAHNDRSLGQSLHHVSPTQHQLHRQQSALHGQPAGTQAPADARLGAVPGGAIAAAMLLPRNGQPPQAAAVKAPQGTDLALAATGAQQLLPLQHSISDLYGKPQAVASANLPPRMLAGSEADPASATVVAANAGPAAAAGAGSAAPAANAKPPGSSMHVRTAQPSRPQDVSPAPDISAAAQEQQPQPQEPQRSAAAAPDAAVSAQSSNGGASTQAAAGQGQSRTKTIAVASHCPLELQPQPPGAPWTIDDFSLLKKLYEGSLSVVCQAQHKRSGRHVALKIYKRSRLHEMERFQLAREICLHIRIVHPHVVGLFAAWKDSKYVYLALDWAPLGNMFDYLVARGGRLSEEEAARVVMRPLLSALAFLHSQHFIHRDVKLENLLLDASSCLQLADFGLAIDQKFEQANTRLGTFGYFAPEVLDCPLKKGPFDMKDTSVPGYDSRVDVWSAGVVGYEVLTGRAPFSASSPAKIIQAIRSRVLEFPGISEEGRDFLRSALTRDPAARPTAKQLLAHPWILRRCGGAGGGPASALPLPAVPSPAPDAAVISQSSPTPLLASSSATMGEHVLAAAPPQMVPLTADGAVGPPAVAQAGKADPSGGAGAEAAPAAAGSGDSSAKAGAREAPSGIAPRAPAPLQP</sequence>
<feature type="binding site" evidence="7">
    <location>
        <position position="1180"/>
    </location>
    <ligand>
        <name>ATP</name>
        <dbReference type="ChEBI" id="CHEBI:30616"/>
    </ligand>
</feature>
<dbReference type="GO" id="GO:0005524">
    <property type="term" value="F:ATP binding"/>
    <property type="evidence" value="ECO:0007669"/>
    <property type="project" value="UniProtKB-KW"/>
</dbReference>
<dbReference type="PANTHER" id="PTHR24350">
    <property type="entry name" value="SERINE/THREONINE-PROTEIN KINASE IAL-RELATED"/>
    <property type="match status" value="1"/>
</dbReference>
<evidence type="ECO:0000256" key="3">
    <source>
        <dbReference type="ARBA" id="ARBA00022741"/>
    </source>
</evidence>
<feature type="active site" description="Proton acceptor" evidence="6">
    <location>
        <position position="1162"/>
    </location>
</feature>
<keyword evidence="4" id="KW-0418">Kinase</keyword>
<dbReference type="SMART" id="SM00220">
    <property type="entry name" value="S_TKc"/>
    <property type="match status" value="1"/>
</dbReference>
<feature type="compositionally biased region" description="Low complexity" evidence="9">
    <location>
        <begin position="490"/>
        <end position="501"/>
    </location>
</feature>
<feature type="compositionally biased region" description="Low complexity" evidence="9">
    <location>
        <begin position="591"/>
        <end position="601"/>
    </location>
</feature>
<dbReference type="FunFam" id="1.10.510.10:FF:000813">
    <property type="entry name" value="Aurora-like kinase"/>
    <property type="match status" value="1"/>
</dbReference>
<reference evidence="11 12" key="1">
    <citation type="journal article" date="2023" name="Commun. Biol.">
        <title>Reorganization of the ancestral sex-determining regions during the evolution of trioecy in Pleodorina starrii.</title>
        <authorList>
            <person name="Takahashi K."/>
            <person name="Suzuki S."/>
            <person name="Kawai-Toyooka H."/>
            <person name="Yamamoto K."/>
            <person name="Hamaji T."/>
            <person name="Ootsuki R."/>
            <person name="Yamaguchi H."/>
            <person name="Kawachi M."/>
            <person name="Higashiyama T."/>
            <person name="Nozaki H."/>
        </authorList>
    </citation>
    <scope>NUCLEOTIDE SEQUENCE [LARGE SCALE GENOMIC DNA]</scope>
    <source>
        <strain evidence="11 12">NIES-4479</strain>
    </source>
</reference>
<feature type="region of interest" description="Disordered" evidence="9">
    <location>
        <begin position="295"/>
        <end position="400"/>
    </location>
</feature>
<dbReference type="Pfam" id="PF00069">
    <property type="entry name" value="Pkinase"/>
    <property type="match status" value="1"/>
</dbReference>
<dbReference type="GO" id="GO:0004674">
    <property type="term" value="F:protein serine/threonine kinase activity"/>
    <property type="evidence" value="ECO:0007669"/>
    <property type="project" value="UniProtKB-KW"/>
</dbReference>
<feature type="region of interest" description="Disordered" evidence="9">
    <location>
        <begin position="471"/>
        <end position="501"/>
    </location>
</feature>
<dbReference type="InterPro" id="IPR030616">
    <property type="entry name" value="Aur-like"/>
</dbReference>
<feature type="compositionally biased region" description="Polar residues" evidence="9">
    <location>
        <begin position="303"/>
        <end position="312"/>
    </location>
</feature>
<feature type="compositionally biased region" description="Low complexity" evidence="9">
    <location>
        <begin position="964"/>
        <end position="1009"/>
    </location>
</feature>
<dbReference type="EMBL" id="BRXU01000002">
    <property type="protein sequence ID" value="GLC49569.1"/>
    <property type="molecule type" value="Genomic_DNA"/>
</dbReference>
<feature type="region of interest" description="Disordered" evidence="9">
    <location>
        <begin position="800"/>
        <end position="831"/>
    </location>
</feature>
<feature type="binding site" evidence="7">
    <location>
        <begin position="1166"/>
        <end position="1167"/>
    </location>
    <ligand>
        <name>ATP</name>
        <dbReference type="ChEBI" id="CHEBI:30616"/>
    </ligand>
</feature>
<evidence type="ECO:0000256" key="6">
    <source>
        <dbReference type="PIRSR" id="PIRSR630616-1"/>
    </source>
</evidence>
<comment type="caution">
    <text evidence="11">The sequence shown here is derived from an EMBL/GenBank/DDBJ whole genome shotgun (WGS) entry which is preliminary data.</text>
</comment>
<feature type="cross-link" description="Glycyl lysine isopeptide (Lys-Gly) (interchain with G-Cter in SUMO2)" evidence="8">
    <location>
        <position position="1164"/>
    </location>
</feature>
<feature type="binding site" evidence="7">
    <location>
        <position position="1067"/>
    </location>
    <ligand>
        <name>ATP</name>
        <dbReference type="ChEBI" id="CHEBI:30616"/>
    </ligand>
</feature>
<feature type="region of interest" description="Disordered" evidence="9">
    <location>
        <begin position="415"/>
        <end position="453"/>
    </location>
</feature>
<evidence type="ECO:0000256" key="5">
    <source>
        <dbReference type="ARBA" id="ARBA00022840"/>
    </source>
</evidence>
<feature type="compositionally biased region" description="Low complexity" evidence="9">
    <location>
        <begin position="341"/>
        <end position="356"/>
    </location>
</feature>
<organism evidence="11 12">
    <name type="scientific">Pleodorina starrii</name>
    <dbReference type="NCBI Taxonomy" id="330485"/>
    <lineage>
        <taxon>Eukaryota</taxon>
        <taxon>Viridiplantae</taxon>
        <taxon>Chlorophyta</taxon>
        <taxon>core chlorophytes</taxon>
        <taxon>Chlorophyceae</taxon>
        <taxon>CS clade</taxon>
        <taxon>Chlamydomonadales</taxon>
        <taxon>Volvocaceae</taxon>
        <taxon>Pleodorina</taxon>
    </lineage>
</organism>
<gene>
    <name evidence="11" type="primary">PLEST011827</name>
    <name evidence="11" type="ORF">PLESTB_000259600</name>
</gene>
<feature type="region of interest" description="Disordered" evidence="9">
    <location>
        <begin position="1372"/>
        <end position="1423"/>
    </location>
</feature>
<accession>A0A9W6BCD2</accession>
<keyword evidence="3 7" id="KW-0547">Nucleotide-binding</keyword>
<feature type="region of interest" description="Disordered" evidence="9">
    <location>
        <begin position="760"/>
        <end position="780"/>
    </location>
</feature>
<dbReference type="PROSITE" id="PS00108">
    <property type="entry name" value="PROTEIN_KINASE_ST"/>
    <property type="match status" value="1"/>
</dbReference>